<proteinExistence type="predicted"/>
<keyword evidence="2" id="KW-1185">Reference proteome</keyword>
<evidence type="ECO:0000313" key="1">
    <source>
        <dbReference type="EMBL" id="MFD2111910.1"/>
    </source>
</evidence>
<reference evidence="2" key="1">
    <citation type="journal article" date="2019" name="Int. J. Syst. Evol. Microbiol.">
        <title>The Global Catalogue of Microorganisms (GCM) 10K type strain sequencing project: providing services to taxonomists for standard genome sequencing and annotation.</title>
        <authorList>
            <consortium name="The Broad Institute Genomics Platform"/>
            <consortium name="The Broad Institute Genome Sequencing Center for Infectious Disease"/>
            <person name="Wu L."/>
            <person name="Ma J."/>
        </authorList>
    </citation>
    <scope>NUCLEOTIDE SEQUENCE [LARGE SCALE GENOMIC DNA]</scope>
    <source>
        <strain evidence="2">KACC 12597</strain>
    </source>
</reference>
<comment type="caution">
    <text evidence="1">The sequence shown here is derived from an EMBL/GenBank/DDBJ whole genome shotgun (WGS) entry which is preliminary data.</text>
</comment>
<name>A0ABW4Y8K4_9GAMM</name>
<accession>A0ABW4Y8K4</accession>
<dbReference type="Proteomes" id="UP001597337">
    <property type="component" value="Unassembled WGS sequence"/>
</dbReference>
<gene>
    <name evidence="1" type="ORF">ACFSJC_08670</name>
</gene>
<sequence>MTLFGLRQLHILVDLGEREGDVEIAAPEPQVSFLIEDLVSSQPVRSQAVELDLAALLADQHVVPQSDDNAVTAMPH</sequence>
<organism evidence="1 2">
    <name type="scientific">Thiorhodococcus fuscus</name>
    <dbReference type="NCBI Taxonomy" id="527200"/>
    <lineage>
        <taxon>Bacteria</taxon>
        <taxon>Pseudomonadati</taxon>
        <taxon>Pseudomonadota</taxon>
        <taxon>Gammaproteobacteria</taxon>
        <taxon>Chromatiales</taxon>
        <taxon>Chromatiaceae</taxon>
        <taxon>Thiorhodococcus</taxon>
    </lineage>
</organism>
<evidence type="ECO:0000313" key="2">
    <source>
        <dbReference type="Proteomes" id="UP001597337"/>
    </source>
</evidence>
<dbReference type="RefSeq" id="WP_386025731.1">
    <property type="nucleotide sequence ID" value="NZ_JBHUHX010000016.1"/>
</dbReference>
<protein>
    <submittedName>
        <fullName evidence="1">Uncharacterized protein</fullName>
    </submittedName>
</protein>
<dbReference type="EMBL" id="JBHUHX010000016">
    <property type="protein sequence ID" value="MFD2111910.1"/>
    <property type="molecule type" value="Genomic_DNA"/>
</dbReference>